<protein>
    <recommendedName>
        <fullName evidence="3">rhizopuspepsin</fullName>
        <ecNumber evidence="3">3.4.23.21</ecNumber>
    </recommendedName>
</protein>
<evidence type="ECO:0000256" key="1">
    <source>
        <dbReference type="ARBA" id="ARBA00001130"/>
    </source>
</evidence>
<evidence type="ECO:0000313" key="15">
    <source>
        <dbReference type="EMBL" id="KAG0330535.1"/>
    </source>
</evidence>
<dbReference type="PANTHER" id="PTHR47966:SF1">
    <property type="entry name" value="ASPARTYL PROTEINASE"/>
    <property type="match status" value="1"/>
</dbReference>
<evidence type="ECO:0000256" key="12">
    <source>
        <dbReference type="RuleBase" id="RU000454"/>
    </source>
</evidence>
<evidence type="ECO:0000256" key="10">
    <source>
        <dbReference type="PIRSR" id="PIRSR601461-1"/>
    </source>
</evidence>
<dbReference type="EMBL" id="JAAAIP010000001">
    <property type="protein sequence ID" value="KAG0330535.1"/>
    <property type="molecule type" value="Genomic_DNA"/>
</dbReference>
<evidence type="ECO:0000256" key="4">
    <source>
        <dbReference type="ARBA" id="ARBA00022670"/>
    </source>
</evidence>
<evidence type="ECO:0000256" key="8">
    <source>
        <dbReference type="ARBA" id="ARBA00023145"/>
    </source>
</evidence>
<comment type="caution">
    <text evidence="15">The sequence shown here is derived from an EMBL/GenBank/DDBJ whole genome shotgun (WGS) entry which is preliminary data.</text>
</comment>
<sequence>MKITLLISLAAAAVLAMTDAAPINRRPHGTTNRTLRAGHAIPLTRNSNFKQNTRGHIAKLNRRYPGINILASTGNVPLTDSNPDLEYYGTVSVGTPAQDFKLDFDTGSSDIWFPSSTCTTSGCTAHAQFNSKKSSTYKKDGRPWSVSYGDGSTASGILGTDVVNVGGVSVSQTIGLATDESSQFASGPSDGLFGLGFNSLESVSGVKTFMDNAIAQGVLEQPVISVFMPSVRRNGGVGGEYLFGGIDKSRYSGDLTYVPVSQEGYWQIAIDDVGYNGQSLGQSSQGIVDTGTTLVIVSDDAAKAIHDSIQGASNDPNNGWVVPCSLKDSSDNVSFTMGGTAFNVPLADLAYEDLGDGSGNCFSGVQGGQNDLWILGDVFIKNNYCVFDQGNSQVGIAPLVY</sequence>
<evidence type="ECO:0000256" key="3">
    <source>
        <dbReference type="ARBA" id="ARBA00013205"/>
    </source>
</evidence>
<dbReference type="SUPFAM" id="SSF50630">
    <property type="entry name" value="Acid proteases"/>
    <property type="match status" value="1"/>
</dbReference>
<dbReference type="InterPro" id="IPR001461">
    <property type="entry name" value="Aspartic_peptidase_A1"/>
</dbReference>
<dbReference type="PROSITE" id="PS51767">
    <property type="entry name" value="PEPTIDASE_A1"/>
    <property type="match status" value="1"/>
</dbReference>
<keyword evidence="16" id="KW-1185">Reference proteome</keyword>
<dbReference type="PANTHER" id="PTHR47966">
    <property type="entry name" value="BETA-SITE APP-CLEAVING ENZYME, ISOFORM A-RELATED"/>
    <property type="match status" value="1"/>
</dbReference>
<keyword evidence="6 12" id="KW-0064">Aspartyl protease</keyword>
<feature type="signal peptide" evidence="13">
    <location>
        <begin position="1"/>
        <end position="20"/>
    </location>
</feature>
<dbReference type="AlphaFoldDB" id="A0A9P6V0V1"/>
<feature type="domain" description="Peptidase A1" evidence="14">
    <location>
        <begin position="87"/>
        <end position="397"/>
    </location>
</feature>
<keyword evidence="9 11" id="KW-1015">Disulfide bond</keyword>
<proteinExistence type="inferred from homology"/>
<dbReference type="FunFam" id="2.40.70.10:FF:000115">
    <property type="entry name" value="Lysosomal aspartic protease"/>
    <property type="match status" value="1"/>
</dbReference>
<evidence type="ECO:0000256" key="2">
    <source>
        <dbReference type="ARBA" id="ARBA00007447"/>
    </source>
</evidence>
<accession>A0A9P6V0V1</accession>
<gene>
    <name evidence="15" type="ORF">BGZ99_000005</name>
</gene>
<keyword evidence="5 13" id="KW-0732">Signal</keyword>
<evidence type="ECO:0000256" key="11">
    <source>
        <dbReference type="PIRSR" id="PIRSR601461-2"/>
    </source>
</evidence>
<feature type="active site" evidence="10">
    <location>
        <position position="289"/>
    </location>
</feature>
<name>A0A9P6V0V1_9FUNG</name>
<keyword evidence="7 12" id="KW-0378">Hydrolase</keyword>
<feature type="chain" id="PRO_5040117217" description="rhizopuspepsin" evidence="13">
    <location>
        <begin position="21"/>
        <end position="401"/>
    </location>
</feature>
<evidence type="ECO:0000313" key="16">
    <source>
        <dbReference type="Proteomes" id="UP000738325"/>
    </source>
</evidence>
<dbReference type="InterPro" id="IPR033121">
    <property type="entry name" value="PEPTIDASE_A1"/>
</dbReference>
<dbReference type="InterPro" id="IPR021109">
    <property type="entry name" value="Peptidase_aspartic_dom_sf"/>
</dbReference>
<feature type="disulfide bond" evidence="11">
    <location>
        <begin position="118"/>
        <end position="123"/>
    </location>
</feature>
<evidence type="ECO:0000256" key="6">
    <source>
        <dbReference type="ARBA" id="ARBA00022750"/>
    </source>
</evidence>
<dbReference type="PRINTS" id="PR00792">
    <property type="entry name" value="PEPSIN"/>
</dbReference>
<keyword evidence="4 12" id="KW-0645">Protease</keyword>
<dbReference type="Gene3D" id="2.40.70.10">
    <property type="entry name" value="Acid Proteases"/>
    <property type="match status" value="2"/>
</dbReference>
<evidence type="ECO:0000256" key="13">
    <source>
        <dbReference type="SAM" id="SignalP"/>
    </source>
</evidence>
<evidence type="ECO:0000256" key="9">
    <source>
        <dbReference type="ARBA" id="ARBA00023157"/>
    </source>
</evidence>
<evidence type="ECO:0000259" key="14">
    <source>
        <dbReference type="PROSITE" id="PS51767"/>
    </source>
</evidence>
<comment type="similarity">
    <text evidence="2 12">Belongs to the peptidase A1 family.</text>
</comment>
<dbReference type="GO" id="GO:0004190">
    <property type="term" value="F:aspartic-type endopeptidase activity"/>
    <property type="evidence" value="ECO:0007669"/>
    <property type="project" value="UniProtKB-KW"/>
</dbReference>
<dbReference type="EC" id="3.4.23.21" evidence="3"/>
<comment type="catalytic activity">
    <reaction evidence="1">
        <text>Hydrolysis of proteins with broad specificity similar to that of pepsin A, preferring hydrophobic residues at P1 and P1'. Clots milk and activates trypsinogen. Does not cleave 4-Gln-|-His-5, but does cleave 10-His-|-Leu-11 and 12-Val-|-Glu-13 in B chain of insulin.</text>
        <dbReference type="EC" id="3.4.23.21"/>
    </reaction>
</comment>
<feature type="active site" evidence="10">
    <location>
        <position position="105"/>
    </location>
</feature>
<dbReference type="OrthoDB" id="2747330at2759"/>
<dbReference type="GO" id="GO:0006508">
    <property type="term" value="P:proteolysis"/>
    <property type="evidence" value="ECO:0007669"/>
    <property type="project" value="UniProtKB-KW"/>
</dbReference>
<dbReference type="Proteomes" id="UP000738325">
    <property type="component" value="Unassembled WGS sequence"/>
</dbReference>
<dbReference type="Pfam" id="PF00026">
    <property type="entry name" value="Asp"/>
    <property type="match status" value="1"/>
</dbReference>
<keyword evidence="8" id="KW-0865">Zymogen</keyword>
<organism evidence="15 16">
    <name type="scientific">Dissophora globulifera</name>
    <dbReference type="NCBI Taxonomy" id="979702"/>
    <lineage>
        <taxon>Eukaryota</taxon>
        <taxon>Fungi</taxon>
        <taxon>Fungi incertae sedis</taxon>
        <taxon>Mucoromycota</taxon>
        <taxon>Mortierellomycotina</taxon>
        <taxon>Mortierellomycetes</taxon>
        <taxon>Mortierellales</taxon>
        <taxon>Mortierellaceae</taxon>
        <taxon>Dissophora</taxon>
    </lineage>
</organism>
<feature type="disulfide bond" evidence="11">
    <location>
        <begin position="324"/>
        <end position="361"/>
    </location>
</feature>
<dbReference type="InterPro" id="IPR001969">
    <property type="entry name" value="Aspartic_peptidase_AS"/>
</dbReference>
<evidence type="ECO:0000256" key="7">
    <source>
        <dbReference type="ARBA" id="ARBA00022801"/>
    </source>
</evidence>
<evidence type="ECO:0000256" key="5">
    <source>
        <dbReference type="ARBA" id="ARBA00022729"/>
    </source>
</evidence>
<dbReference type="PROSITE" id="PS00141">
    <property type="entry name" value="ASP_PROTEASE"/>
    <property type="match status" value="2"/>
</dbReference>
<reference evidence="15" key="1">
    <citation type="journal article" date="2020" name="Fungal Divers.">
        <title>Resolving the Mortierellaceae phylogeny through synthesis of multi-gene phylogenetics and phylogenomics.</title>
        <authorList>
            <person name="Vandepol N."/>
            <person name="Liber J."/>
            <person name="Desiro A."/>
            <person name="Na H."/>
            <person name="Kennedy M."/>
            <person name="Barry K."/>
            <person name="Grigoriev I.V."/>
            <person name="Miller A.N."/>
            <person name="O'Donnell K."/>
            <person name="Stajich J.E."/>
            <person name="Bonito G."/>
        </authorList>
    </citation>
    <scope>NUCLEOTIDE SEQUENCE</scope>
    <source>
        <strain evidence="15">REB-010B</strain>
    </source>
</reference>